<evidence type="ECO:0000313" key="3">
    <source>
        <dbReference type="Proteomes" id="UP000063699"/>
    </source>
</evidence>
<dbReference type="EMBL" id="CP012752">
    <property type="protein sequence ID" value="ALG07008.1"/>
    <property type="molecule type" value="Genomic_DNA"/>
</dbReference>
<organism evidence="2 3">
    <name type="scientific">Kibdelosporangium phytohabitans</name>
    <dbReference type="NCBI Taxonomy" id="860235"/>
    <lineage>
        <taxon>Bacteria</taxon>
        <taxon>Bacillati</taxon>
        <taxon>Actinomycetota</taxon>
        <taxon>Actinomycetes</taxon>
        <taxon>Pseudonocardiales</taxon>
        <taxon>Pseudonocardiaceae</taxon>
        <taxon>Kibdelosporangium</taxon>
    </lineage>
</organism>
<evidence type="ECO:0000313" key="2">
    <source>
        <dbReference type="EMBL" id="ALG07008.1"/>
    </source>
</evidence>
<sequence>MTAALHRAAGLVMLLVITAAPIGALVAERAWDERLGFAAALAGNAELFVGGAGVFCLLSPALVLMWRRTSTWPVLGWWLAGYGFFALLGACLHTATTSRGSGREWALMAVTVAMVGVVWLLNQVLSWVVTWPVTYGLMTSELDILFTTRGWKARLCVRHDRLAVDSMSSVWRRSRDRVTIPWHTLRSVTVERVLQDTVCQVLVYSGSVQPRVLEYTVRQGPAVRVTGTMRDMLLPVNERDAEKVVTAIETRARDAERYELPSDEGWWVLKDGLRKLWRRDTAHHRSEYRPWGLAVVALVCVSAIVSPFCFGLFWMLGLDMGRVRAPKAVVFGGTILFAAGAFFVLRTLREKYETFWRGQDFIEAYPKPTPAKPTEPDVDPTLP</sequence>
<reference evidence="2 3" key="1">
    <citation type="submission" date="2015-07" db="EMBL/GenBank/DDBJ databases">
        <title>Genome sequencing of Kibdelosporangium phytohabitans.</title>
        <authorList>
            <person name="Qin S."/>
            <person name="Xing K."/>
        </authorList>
    </citation>
    <scope>NUCLEOTIDE SEQUENCE [LARGE SCALE GENOMIC DNA]</scope>
    <source>
        <strain evidence="2 3">KLBMP1111</strain>
    </source>
</reference>
<evidence type="ECO:0000256" key="1">
    <source>
        <dbReference type="SAM" id="Phobius"/>
    </source>
</evidence>
<dbReference type="RefSeq" id="WP_054288979.1">
    <property type="nucleotide sequence ID" value="NZ_CP012752.1"/>
</dbReference>
<feature type="transmembrane region" description="Helical" evidence="1">
    <location>
        <begin position="291"/>
        <end position="316"/>
    </location>
</feature>
<name>A0A0N9HYP6_9PSEU</name>
<feature type="transmembrane region" description="Helical" evidence="1">
    <location>
        <begin position="328"/>
        <end position="348"/>
    </location>
</feature>
<keyword evidence="3" id="KW-1185">Reference proteome</keyword>
<protein>
    <submittedName>
        <fullName evidence="2">Uncharacterized protein</fullName>
    </submittedName>
</protein>
<feature type="transmembrane region" description="Helical" evidence="1">
    <location>
        <begin position="37"/>
        <end position="63"/>
    </location>
</feature>
<accession>A0A0N9HYP6</accession>
<feature type="transmembrane region" description="Helical" evidence="1">
    <location>
        <begin position="107"/>
        <end position="129"/>
    </location>
</feature>
<keyword evidence="1" id="KW-0812">Transmembrane</keyword>
<dbReference type="AlphaFoldDB" id="A0A0N9HYP6"/>
<dbReference type="KEGG" id="kphy:AOZ06_08770"/>
<proteinExistence type="predicted"/>
<dbReference type="OrthoDB" id="3666882at2"/>
<feature type="transmembrane region" description="Helical" evidence="1">
    <location>
        <begin position="75"/>
        <end position="95"/>
    </location>
</feature>
<keyword evidence="1" id="KW-0472">Membrane</keyword>
<keyword evidence="1" id="KW-1133">Transmembrane helix</keyword>
<gene>
    <name evidence="2" type="ORF">AOZ06_08770</name>
</gene>
<dbReference type="Proteomes" id="UP000063699">
    <property type="component" value="Chromosome"/>
</dbReference>
<dbReference type="STRING" id="860235.AOZ06_08770"/>